<dbReference type="EMBL" id="JAAQHG020000032">
    <property type="protein sequence ID" value="KAL1583687.1"/>
    <property type="molecule type" value="Genomic_DNA"/>
</dbReference>
<evidence type="ECO:0000256" key="5">
    <source>
        <dbReference type="ARBA" id="ARBA00023163"/>
    </source>
</evidence>
<dbReference type="Proteomes" id="UP000803884">
    <property type="component" value="Unassembled WGS sequence"/>
</dbReference>
<comment type="subcellular location">
    <subcellularLocation>
        <location evidence="1">Nucleus</location>
    </subcellularLocation>
</comment>
<evidence type="ECO:0000256" key="1">
    <source>
        <dbReference type="ARBA" id="ARBA00004123"/>
    </source>
</evidence>
<dbReference type="CDD" id="cd00076">
    <property type="entry name" value="HFD_SF"/>
    <property type="match status" value="1"/>
</dbReference>
<proteinExistence type="inferred from homology"/>
<dbReference type="InterPro" id="IPR009072">
    <property type="entry name" value="Histone-fold"/>
</dbReference>
<comment type="similarity">
    <text evidence="2">Belongs to the TAF8 family.</text>
</comment>
<dbReference type="RefSeq" id="XP_069226794.1">
    <property type="nucleotide sequence ID" value="XM_069376125.1"/>
</dbReference>
<dbReference type="InterPro" id="IPR037818">
    <property type="entry name" value="TAF8"/>
</dbReference>
<evidence type="ECO:0000313" key="10">
    <source>
        <dbReference type="EMBL" id="KAL1583687.1"/>
    </source>
</evidence>
<dbReference type="Pfam" id="PF10406">
    <property type="entry name" value="TAF8_C"/>
    <property type="match status" value="1"/>
</dbReference>
<evidence type="ECO:0000256" key="7">
    <source>
        <dbReference type="SAM" id="MobiDB-lite"/>
    </source>
</evidence>
<evidence type="ECO:0000259" key="8">
    <source>
        <dbReference type="Pfam" id="PF07524"/>
    </source>
</evidence>
<dbReference type="CDD" id="cd08049">
    <property type="entry name" value="TAF8"/>
    <property type="match status" value="1"/>
</dbReference>
<evidence type="ECO:0000313" key="11">
    <source>
        <dbReference type="Proteomes" id="UP000803884"/>
    </source>
</evidence>
<dbReference type="PANTHER" id="PTHR46469:SF1">
    <property type="entry name" value="TRANSCRIPTION INITIATION FACTOR TFIID SUBUNIT 8"/>
    <property type="match status" value="1"/>
</dbReference>
<dbReference type="GO" id="GO:0006367">
    <property type="term" value="P:transcription initiation at RNA polymerase II promoter"/>
    <property type="evidence" value="ECO:0007669"/>
    <property type="project" value="TreeGrafter"/>
</dbReference>
<dbReference type="AlphaFoldDB" id="A0AB34KJ04"/>
<evidence type="ECO:0000259" key="9">
    <source>
        <dbReference type="Pfam" id="PF10406"/>
    </source>
</evidence>
<gene>
    <name evidence="10" type="ORF">WHR41_07521</name>
</gene>
<feature type="domain" description="Transcription factor TFIID subunit 8 C-terminal" evidence="9">
    <location>
        <begin position="174"/>
        <end position="222"/>
    </location>
</feature>
<keyword evidence="4" id="KW-0805">Transcription regulation</keyword>
<evidence type="ECO:0000256" key="3">
    <source>
        <dbReference type="ARBA" id="ARBA00017307"/>
    </source>
</evidence>
<dbReference type="PANTHER" id="PTHR46469">
    <property type="entry name" value="TRANSCRIPTION INITIATION FACTOR TFIID SUBUNIT 8"/>
    <property type="match status" value="1"/>
</dbReference>
<sequence length="320" mass="34834">MAATSSDTDMKRSTSQAGLDDNSPKKQKIHHQLHHVQQLPDETEPAPQDPEFAEGQLLKSITAALTLAGFDSVKPTALEMFRAHTEEYMLSLLSDVRTSMQTHRRPSPTAQDFRMALAHMPNTRSASLLTPQLDVPIPEAVSYPSIPQPGPPPAPAPDLSALLQPLLLEKQPQYIPAHFPRLPPQHAWKETAVFPTREKDARKMREKATEEGMLAEQALRKLAAAAKAGAMKAESRRRSSAPLAGMGKVRDGAGRKRPAPEMLFDDVLKDVTDSSGGDYSMALDGTDESGRQPTQSELEERVVVNSGMGNWRGGAGKGLL</sequence>
<dbReference type="Pfam" id="PF07524">
    <property type="entry name" value="Bromo_TP"/>
    <property type="match status" value="1"/>
</dbReference>
<feature type="region of interest" description="Disordered" evidence="7">
    <location>
        <begin position="275"/>
        <end position="297"/>
    </location>
</feature>
<dbReference type="Gene3D" id="1.10.20.10">
    <property type="entry name" value="Histone, subunit A"/>
    <property type="match status" value="1"/>
</dbReference>
<dbReference type="GO" id="GO:0046982">
    <property type="term" value="F:protein heterodimerization activity"/>
    <property type="evidence" value="ECO:0007669"/>
    <property type="project" value="InterPro"/>
</dbReference>
<feature type="compositionally biased region" description="Basic residues" evidence="7">
    <location>
        <begin position="25"/>
        <end position="34"/>
    </location>
</feature>
<dbReference type="GeneID" id="96008963"/>
<organism evidence="10 11">
    <name type="scientific">Cladosporium halotolerans</name>
    <dbReference type="NCBI Taxonomy" id="1052096"/>
    <lineage>
        <taxon>Eukaryota</taxon>
        <taxon>Fungi</taxon>
        <taxon>Dikarya</taxon>
        <taxon>Ascomycota</taxon>
        <taxon>Pezizomycotina</taxon>
        <taxon>Dothideomycetes</taxon>
        <taxon>Dothideomycetidae</taxon>
        <taxon>Cladosporiales</taxon>
        <taxon>Cladosporiaceae</taxon>
        <taxon>Cladosporium</taxon>
    </lineage>
</organism>
<feature type="domain" description="Bromodomain associated" evidence="8">
    <location>
        <begin position="52"/>
        <end position="120"/>
    </location>
</feature>
<reference evidence="10 11" key="1">
    <citation type="journal article" date="2020" name="Microbiol. Resour. Announc.">
        <title>Draft Genome Sequence of a Cladosporium Species Isolated from the Mesophotic Ascidian Didemnum maculosum.</title>
        <authorList>
            <person name="Gioti A."/>
            <person name="Siaperas R."/>
            <person name="Nikolaivits E."/>
            <person name="Le Goff G."/>
            <person name="Ouazzani J."/>
            <person name="Kotoulas G."/>
            <person name="Topakas E."/>
        </authorList>
    </citation>
    <scope>NUCLEOTIDE SEQUENCE [LARGE SCALE GENOMIC DNA]</scope>
    <source>
        <strain evidence="10 11">TM138-S3</strain>
    </source>
</reference>
<keyword evidence="11" id="KW-1185">Reference proteome</keyword>
<feature type="region of interest" description="Disordered" evidence="7">
    <location>
        <begin position="231"/>
        <end position="258"/>
    </location>
</feature>
<evidence type="ECO:0000256" key="6">
    <source>
        <dbReference type="ARBA" id="ARBA00023242"/>
    </source>
</evidence>
<dbReference type="GO" id="GO:0005669">
    <property type="term" value="C:transcription factor TFIID complex"/>
    <property type="evidence" value="ECO:0007669"/>
    <property type="project" value="InterPro"/>
</dbReference>
<evidence type="ECO:0000256" key="4">
    <source>
        <dbReference type="ARBA" id="ARBA00023015"/>
    </source>
</evidence>
<accession>A0AB34KJ04</accession>
<feature type="region of interest" description="Disordered" evidence="7">
    <location>
        <begin position="1"/>
        <end position="50"/>
    </location>
</feature>
<feature type="compositionally biased region" description="Polar residues" evidence="7">
    <location>
        <begin position="1"/>
        <end position="17"/>
    </location>
</feature>
<comment type="caution">
    <text evidence="10">The sequence shown here is derived from an EMBL/GenBank/DDBJ whole genome shotgun (WGS) entry which is preliminary data.</text>
</comment>
<evidence type="ECO:0000256" key="2">
    <source>
        <dbReference type="ARBA" id="ARBA00008767"/>
    </source>
</evidence>
<keyword evidence="5" id="KW-0804">Transcription</keyword>
<dbReference type="InterPro" id="IPR019473">
    <property type="entry name" value="TFIID_su8_C"/>
</dbReference>
<dbReference type="InterPro" id="IPR006565">
    <property type="entry name" value="BTP"/>
</dbReference>
<name>A0AB34KJ04_9PEZI</name>
<protein>
    <recommendedName>
        <fullName evidence="3">Transcription initiation factor TFIID subunit 8</fullName>
    </recommendedName>
</protein>
<keyword evidence="6" id="KW-0539">Nucleus</keyword>